<gene>
    <name evidence="2" type="ORF">S01H1_83097</name>
</gene>
<sequence>MRLFFLLFGFVLLNLGPILAYRFDFTLGVLVMAFGLFSFWAMLPDNRGRHDL</sequence>
<evidence type="ECO:0000313" key="2">
    <source>
        <dbReference type="EMBL" id="GAG42849.1"/>
    </source>
</evidence>
<name>X0XI66_9ZZZZ</name>
<accession>X0XI66</accession>
<proteinExistence type="predicted"/>
<organism evidence="2">
    <name type="scientific">marine sediment metagenome</name>
    <dbReference type="NCBI Taxonomy" id="412755"/>
    <lineage>
        <taxon>unclassified sequences</taxon>
        <taxon>metagenomes</taxon>
        <taxon>ecological metagenomes</taxon>
    </lineage>
</organism>
<comment type="caution">
    <text evidence="2">The sequence shown here is derived from an EMBL/GenBank/DDBJ whole genome shotgun (WGS) entry which is preliminary data.</text>
</comment>
<keyword evidence="1" id="KW-0472">Membrane</keyword>
<feature type="transmembrane region" description="Helical" evidence="1">
    <location>
        <begin position="25"/>
        <end position="43"/>
    </location>
</feature>
<dbReference type="AlphaFoldDB" id="X0XI66"/>
<keyword evidence="1" id="KW-0812">Transmembrane</keyword>
<evidence type="ECO:0000256" key="1">
    <source>
        <dbReference type="SAM" id="Phobius"/>
    </source>
</evidence>
<dbReference type="EMBL" id="BARS01056422">
    <property type="protein sequence ID" value="GAG42849.1"/>
    <property type="molecule type" value="Genomic_DNA"/>
</dbReference>
<protein>
    <submittedName>
        <fullName evidence="2">Uncharacterized protein</fullName>
    </submittedName>
</protein>
<reference evidence="2" key="1">
    <citation type="journal article" date="2014" name="Front. Microbiol.">
        <title>High frequency of phylogenetically diverse reductive dehalogenase-homologous genes in deep subseafloor sedimentary metagenomes.</title>
        <authorList>
            <person name="Kawai M."/>
            <person name="Futagami T."/>
            <person name="Toyoda A."/>
            <person name="Takaki Y."/>
            <person name="Nishi S."/>
            <person name="Hori S."/>
            <person name="Arai W."/>
            <person name="Tsubouchi T."/>
            <person name="Morono Y."/>
            <person name="Uchiyama I."/>
            <person name="Ito T."/>
            <person name="Fujiyama A."/>
            <person name="Inagaki F."/>
            <person name="Takami H."/>
        </authorList>
    </citation>
    <scope>NUCLEOTIDE SEQUENCE</scope>
    <source>
        <strain evidence="2">Expedition CK06-06</strain>
    </source>
</reference>
<keyword evidence="1" id="KW-1133">Transmembrane helix</keyword>